<accession>A0ABY1KTD7</accession>
<dbReference type="SUPFAM" id="SSF53254">
    <property type="entry name" value="Phosphoglycerate mutase-like"/>
    <property type="match status" value="1"/>
</dbReference>
<evidence type="ECO:0000313" key="2">
    <source>
        <dbReference type="Proteomes" id="UP000199777"/>
    </source>
</evidence>
<proteinExistence type="predicted"/>
<evidence type="ECO:0000313" key="1">
    <source>
        <dbReference type="EMBL" id="SIS74933.1"/>
    </source>
</evidence>
<gene>
    <name evidence="1" type="ORF">SAMN05421758_10515</name>
</gene>
<dbReference type="Pfam" id="PF00300">
    <property type="entry name" value="His_Phos_1"/>
    <property type="match status" value="1"/>
</dbReference>
<protein>
    <submittedName>
        <fullName evidence="1">2,3-bisphosphoglycerate-dependent phosphoglycerate mutase</fullName>
    </submittedName>
</protein>
<dbReference type="Gene3D" id="3.40.50.1240">
    <property type="entry name" value="Phosphoglycerate mutase-like"/>
    <property type="match status" value="1"/>
</dbReference>
<dbReference type="EMBL" id="FTOK01000005">
    <property type="protein sequence ID" value="SIS74933.1"/>
    <property type="molecule type" value="Genomic_DNA"/>
</dbReference>
<dbReference type="CDD" id="cd07067">
    <property type="entry name" value="HP_PGM_like"/>
    <property type="match status" value="1"/>
</dbReference>
<dbReference type="Proteomes" id="UP000199777">
    <property type="component" value="Unassembled WGS sequence"/>
</dbReference>
<organism evidence="1 2">
    <name type="scientific">Salimicrobium salexigens</name>
    <dbReference type="NCBI Taxonomy" id="908941"/>
    <lineage>
        <taxon>Bacteria</taxon>
        <taxon>Bacillati</taxon>
        <taxon>Bacillota</taxon>
        <taxon>Bacilli</taxon>
        <taxon>Bacillales</taxon>
        <taxon>Bacillaceae</taxon>
        <taxon>Salimicrobium</taxon>
    </lineage>
</organism>
<dbReference type="InterPro" id="IPR013078">
    <property type="entry name" value="His_Pase_superF_clade-1"/>
</dbReference>
<dbReference type="SMART" id="SM00855">
    <property type="entry name" value="PGAM"/>
    <property type="match status" value="1"/>
</dbReference>
<dbReference type="InterPro" id="IPR050275">
    <property type="entry name" value="PGM_Phosphatase"/>
</dbReference>
<comment type="caution">
    <text evidence="1">The sequence shown here is derived from an EMBL/GenBank/DDBJ whole genome shotgun (WGS) entry which is preliminary data.</text>
</comment>
<dbReference type="PANTHER" id="PTHR48100">
    <property type="entry name" value="BROAD-SPECIFICITY PHOSPHATASE YOR283W-RELATED"/>
    <property type="match status" value="1"/>
</dbReference>
<sequence length="184" mass="21073">MLTNLYLVRHAHSVYTPDERGRPLSDRGLTDAAIVTELLKKEDISRVVSSPYRRAFQTVEGIARHINKDVEVMENFKERLLAGEPVGDFTAAITKVWEDYDFSWEGGESNRMAPQRGVAAVSQLLKDSPEENMVIGTHGNLMTLIINYFDVNCGFAFWKELAMPDIYKLSFEGEKFLHMRRLWS</sequence>
<keyword evidence="2" id="KW-1185">Reference proteome</keyword>
<dbReference type="InterPro" id="IPR029033">
    <property type="entry name" value="His_PPase_superfam"/>
</dbReference>
<name>A0ABY1KTD7_9BACI</name>
<dbReference type="PANTHER" id="PTHR48100:SF59">
    <property type="entry name" value="ADENOSYLCOBALAMIN_ALPHA-RIBAZOLE PHOSPHATASE"/>
    <property type="match status" value="1"/>
</dbReference>
<reference evidence="1 2" key="1">
    <citation type="submission" date="2017-01" db="EMBL/GenBank/DDBJ databases">
        <authorList>
            <person name="Varghese N."/>
            <person name="Submissions S."/>
        </authorList>
    </citation>
    <scope>NUCLEOTIDE SEQUENCE [LARGE SCALE GENOMIC DNA]</scope>
    <source>
        <strain evidence="1 2">DSM 22782</strain>
    </source>
</reference>